<keyword evidence="2" id="KW-1185">Reference proteome</keyword>
<dbReference type="Proteomes" id="UP000199126">
    <property type="component" value="Unassembled WGS sequence"/>
</dbReference>
<reference evidence="2" key="1">
    <citation type="submission" date="2016-10" db="EMBL/GenBank/DDBJ databases">
        <authorList>
            <person name="Varghese N."/>
            <person name="Submissions S."/>
        </authorList>
    </citation>
    <scope>NUCLEOTIDE SEQUENCE [LARGE SCALE GENOMIC DNA]</scope>
    <source>
        <strain evidence="2">CGMCC 1.10121</strain>
    </source>
</reference>
<dbReference type="InterPro" id="IPR038078">
    <property type="entry name" value="PhoU-like_sf"/>
</dbReference>
<dbReference type="AlphaFoldDB" id="A0A1H8W254"/>
<dbReference type="EMBL" id="FODV01000022">
    <property type="protein sequence ID" value="SEP21705.1"/>
    <property type="molecule type" value="Genomic_DNA"/>
</dbReference>
<name>A0A1H8W254_9EURY</name>
<organism evidence="1 2">
    <name type="scientific">Halogranum amylolyticum</name>
    <dbReference type="NCBI Taxonomy" id="660520"/>
    <lineage>
        <taxon>Archaea</taxon>
        <taxon>Methanobacteriati</taxon>
        <taxon>Methanobacteriota</taxon>
        <taxon>Stenosarchaea group</taxon>
        <taxon>Halobacteria</taxon>
        <taxon>Halobacteriales</taxon>
        <taxon>Haloferacaceae</taxon>
    </lineage>
</organism>
<dbReference type="SUPFAM" id="SSF109755">
    <property type="entry name" value="PhoU-like"/>
    <property type="match status" value="1"/>
</dbReference>
<evidence type="ECO:0000313" key="1">
    <source>
        <dbReference type="EMBL" id="SEP21705.1"/>
    </source>
</evidence>
<dbReference type="Gene3D" id="1.20.58.220">
    <property type="entry name" value="Phosphate transport system protein phou homolog 2, domain 2"/>
    <property type="match status" value="1"/>
</dbReference>
<dbReference type="RefSeq" id="WP_089827501.1">
    <property type="nucleotide sequence ID" value="NZ_FODV01000022.1"/>
</dbReference>
<sequence>MERRKVQQTGSSTYTISLPKQWASDHGIEPGMQLALCPGDDGSLVIGADQTADGGTPVVDVADESPAAVRRAVERCYGLGYDRVRFVGDGLSSGQRRAITTAANSRTGLQIVGETDDGVTVGCLLDTTEVSIDRAVMQLQYVALSMQTDAATALTTADEDLAAYVTERRRDAERRAAVIERYFERTLTDQKALNTLGLGRPALFDYRVAADRLGRIAVQAAELAPAAGRLDESPPDEWLDSTASYARCARTHTEDAVAALLDGDDSTTLSDLRESGGRLLDDLDEFDRALYESGRADAFLFGQAVDTLRRVVQHGDAIAARATAARLRASRPDEK</sequence>
<proteinExistence type="predicted"/>
<accession>A0A1H8W254</accession>
<gene>
    <name evidence="1" type="ORF">SAMN04487948_12237</name>
</gene>
<evidence type="ECO:0000313" key="2">
    <source>
        <dbReference type="Proteomes" id="UP000199126"/>
    </source>
</evidence>
<dbReference type="OrthoDB" id="40991at2157"/>
<protein>
    <submittedName>
        <fullName evidence="1">Phosphate uptake regulator</fullName>
    </submittedName>
</protein>